<dbReference type="PANTHER" id="PTHR31528:SF1">
    <property type="entry name" value="4-AMINO-5-HYDROXYMETHYL-2-METHYLPYRIMIDINE PHOSPHATE SYNTHASE THI11-RELATED"/>
    <property type="match status" value="1"/>
</dbReference>
<dbReference type="GO" id="GO:0009228">
    <property type="term" value="P:thiamine biosynthetic process"/>
    <property type="evidence" value="ECO:0007669"/>
    <property type="project" value="UniProtKB-KW"/>
</dbReference>
<protein>
    <recommendedName>
        <fullName evidence="10">Thiamine pyrimidine synthase</fullName>
    </recommendedName>
</protein>
<dbReference type="PANTHER" id="PTHR31528">
    <property type="entry name" value="4-AMINO-5-HYDROXYMETHYL-2-METHYLPYRIMIDINE PHOSPHATE SYNTHASE THI11-RELATED"/>
    <property type="match status" value="1"/>
</dbReference>
<comment type="subunit">
    <text evidence="4">Homodimer.</text>
</comment>
<dbReference type="RefSeq" id="WP_072821641.1">
    <property type="nucleotide sequence ID" value="NZ_LT670849.1"/>
</dbReference>
<keyword evidence="8" id="KW-0784">Thiamine biosynthesis</keyword>
<feature type="signal peptide" evidence="12">
    <location>
        <begin position="1"/>
        <end position="25"/>
    </location>
</feature>
<evidence type="ECO:0000256" key="11">
    <source>
        <dbReference type="ARBA" id="ARBA00048179"/>
    </source>
</evidence>
<dbReference type="Pfam" id="PF09084">
    <property type="entry name" value="NMT1"/>
    <property type="match status" value="1"/>
</dbReference>
<evidence type="ECO:0000313" key="14">
    <source>
        <dbReference type="EMBL" id="SHN81664.1"/>
    </source>
</evidence>
<dbReference type="GO" id="GO:0046872">
    <property type="term" value="F:metal ion binding"/>
    <property type="evidence" value="ECO:0007669"/>
    <property type="project" value="UniProtKB-KW"/>
</dbReference>
<name>A0A1M7UFF9_9BRAD</name>
<evidence type="ECO:0000256" key="5">
    <source>
        <dbReference type="ARBA" id="ARBA00022679"/>
    </source>
</evidence>
<comment type="pathway">
    <text evidence="2">Cofactor biosynthesis; thiamine diphosphate biosynthesis.</text>
</comment>
<keyword evidence="5" id="KW-0808">Transferase</keyword>
<evidence type="ECO:0000256" key="4">
    <source>
        <dbReference type="ARBA" id="ARBA00011738"/>
    </source>
</evidence>
<evidence type="ECO:0000256" key="6">
    <source>
        <dbReference type="ARBA" id="ARBA00022723"/>
    </source>
</evidence>
<evidence type="ECO:0000256" key="7">
    <source>
        <dbReference type="ARBA" id="ARBA00022898"/>
    </source>
</evidence>
<evidence type="ECO:0000256" key="1">
    <source>
        <dbReference type="ARBA" id="ARBA00003469"/>
    </source>
</evidence>
<evidence type="ECO:0000256" key="10">
    <source>
        <dbReference type="ARBA" id="ARBA00033171"/>
    </source>
</evidence>
<reference evidence="15" key="1">
    <citation type="submission" date="2016-11" db="EMBL/GenBank/DDBJ databases">
        <authorList>
            <person name="Varghese N."/>
            <person name="Submissions S."/>
        </authorList>
    </citation>
    <scope>NUCLEOTIDE SEQUENCE [LARGE SCALE GENOMIC DNA]</scope>
    <source>
        <strain evidence="15">GAS401</strain>
    </source>
</reference>
<keyword evidence="7" id="KW-0663">Pyridoxal phosphate</keyword>
<dbReference type="Gene3D" id="3.40.190.10">
    <property type="entry name" value="Periplasmic binding protein-like II"/>
    <property type="match status" value="2"/>
</dbReference>
<dbReference type="Proteomes" id="UP000184096">
    <property type="component" value="Chromosome I"/>
</dbReference>
<dbReference type="EMBL" id="LT670849">
    <property type="protein sequence ID" value="SHN81664.1"/>
    <property type="molecule type" value="Genomic_DNA"/>
</dbReference>
<evidence type="ECO:0000256" key="9">
    <source>
        <dbReference type="ARBA" id="ARBA00023004"/>
    </source>
</evidence>
<dbReference type="InterPro" id="IPR015168">
    <property type="entry name" value="SsuA/THI5"/>
</dbReference>
<feature type="domain" description="SsuA/THI5-like" evidence="13">
    <location>
        <begin position="40"/>
        <end position="255"/>
    </location>
</feature>
<keyword evidence="12" id="KW-0732">Signal</keyword>
<proteinExistence type="inferred from homology"/>
<dbReference type="OrthoDB" id="9815602at2"/>
<comment type="catalytic activity">
    <reaction evidence="11">
        <text>N(6)-(pyridoxal phosphate)-L-lysyl-[4-amino-5-hydroxymethyl-2-methylpyrimidine phosphate synthase] + L-histidyl-[4-amino-5-hydroxymethyl-2-methylpyrimidine phosphate synthase] + 2 Fe(3+) + 4 H2O = L-lysyl-[4-amino-5-hydroxymethyl-2-methylpyrimidine phosphate synthase] + (2S)-2-amino-5-hydroxy-4-oxopentanoyl-[4-amino-5-hydroxymethyl-2-methylpyrimidine phosphate synthase] + 4-amino-2-methyl-5-(phosphooxymethyl)pyrimidine + 3-oxopropanoate + 2 Fe(2+) + 2 H(+)</text>
        <dbReference type="Rhea" id="RHEA:65756"/>
        <dbReference type="Rhea" id="RHEA-COMP:16892"/>
        <dbReference type="Rhea" id="RHEA-COMP:16893"/>
        <dbReference type="Rhea" id="RHEA-COMP:16894"/>
        <dbReference type="Rhea" id="RHEA-COMP:16895"/>
        <dbReference type="ChEBI" id="CHEBI:15377"/>
        <dbReference type="ChEBI" id="CHEBI:15378"/>
        <dbReference type="ChEBI" id="CHEBI:29033"/>
        <dbReference type="ChEBI" id="CHEBI:29034"/>
        <dbReference type="ChEBI" id="CHEBI:29969"/>
        <dbReference type="ChEBI" id="CHEBI:29979"/>
        <dbReference type="ChEBI" id="CHEBI:33190"/>
        <dbReference type="ChEBI" id="CHEBI:58354"/>
        <dbReference type="ChEBI" id="CHEBI:143915"/>
        <dbReference type="ChEBI" id="CHEBI:157692"/>
    </reaction>
    <physiologicalReaction direction="left-to-right" evidence="11">
        <dbReference type="Rhea" id="RHEA:65757"/>
    </physiologicalReaction>
</comment>
<evidence type="ECO:0000256" key="3">
    <source>
        <dbReference type="ARBA" id="ARBA00009406"/>
    </source>
</evidence>
<dbReference type="SUPFAM" id="SSF53850">
    <property type="entry name" value="Periplasmic binding protein-like II"/>
    <property type="match status" value="1"/>
</dbReference>
<keyword evidence="9" id="KW-0408">Iron</keyword>
<organism evidence="14 15">
    <name type="scientific">Bradyrhizobium erythrophlei</name>
    <dbReference type="NCBI Taxonomy" id="1437360"/>
    <lineage>
        <taxon>Bacteria</taxon>
        <taxon>Pseudomonadati</taxon>
        <taxon>Pseudomonadota</taxon>
        <taxon>Alphaproteobacteria</taxon>
        <taxon>Hyphomicrobiales</taxon>
        <taxon>Nitrobacteraceae</taxon>
        <taxon>Bradyrhizobium</taxon>
    </lineage>
</organism>
<feature type="chain" id="PRO_5012997775" description="Thiamine pyrimidine synthase" evidence="12">
    <location>
        <begin position="26"/>
        <end position="351"/>
    </location>
</feature>
<dbReference type="GO" id="GO:0016740">
    <property type="term" value="F:transferase activity"/>
    <property type="evidence" value="ECO:0007669"/>
    <property type="project" value="UniProtKB-KW"/>
</dbReference>
<dbReference type="InterPro" id="IPR027939">
    <property type="entry name" value="NMT1/THI5"/>
</dbReference>
<evidence type="ECO:0000256" key="12">
    <source>
        <dbReference type="SAM" id="SignalP"/>
    </source>
</evidence>
<comment type="similarity">
    <text evidence="3">Belongs to the NMT1/THI5 family.</text>
</comment>
<dbReference type="AlphaFoldDB" id="A0A1M7UFF9"/>
<keyword evidence="15" id="KW-1185">Reference proteome</keyword>
<sequence>MKSVRFAAVVLLVLGTIAVSGTASAQTKVRFTLDWIPGATHGAFLIALQKGYYKAEGLDVTMDRGKGSAEVVRQLAAGVYDMGFPDINTVMDFDSRNPDAAFPVVMIGYEEAPAAIVTLKSSGITEPKQLNGKKLGSAPNDSTFKLFPIFARKTGIDAASVEFQTIDPALREVLLVQKKVDAIPGQIFNALLELKAKGVPASDVRYFMYKDYGLLLYANSVAASSRFLKEHPDSVRGFLRATLKGLKDMARDPELAVDAAVAFEPLLNPDIERERLKVALECCILTETVRKKGFGDIDRERLETNITEIAEAYNLPRRPKLEEIFDAAYLPDEKERLIETVLPAQRFKKSE</sequence>
<gene>
    <name evidence="14" type="ORF">SAMN05444170_4843</name>
</gene>
<comment type="function">
    <text evidence="1">Responsible for the formation of the pyrimidine heterocycle in the thiamine biosynthesis pathway. Catalyzes the formation of hydroxymethylpyrimidine phosphate (HMP-P) from histidine and pyridoxal phosphate (PLP). The protein uses PLP and the active site histidine to form HMP-P, generating an inactive enzyme. The enzyme can only undergo a single turnover, which suggests it is a suicide enzyme.</text>
</comment>
<keyword evidence="6" id="KW-0479">Metal-binding</keyword>
<evidence type="ECO:0000313" key="15">
    <source>
        <dbReference type="Proteomes" id="UP000184096"/>
    </source>
</evidence>
<accession>A0A1M7UFF9</accession>
<evidence type="ECO:0000256" key="8">
    <source>
        <dbReference type="ARBA" id="ARBA00022977"/>
    </source>
</evidence>
<evidence type="ECO:0000259" key="13">
    <source>
        <dbReference type="Pfam" id="PF09084"/>
    </source>
</evidence>
<evidence type="ECO:0000256" key="2">
    <source>
        <dbReference type="ARBA" id="ARBA00004948"/>
    </source>
</evidence>